<reference evidence="1" key="1">
    <citation type="journal article" date="2019" name="bioRxiv">
        <title>The Genome of the Zebra Mussel, Dreissena polymorpha: A Resource for Invasive Species Research.</title>
        <authorList>
            <person name="McCartney M.A."/>
            <person name="Auch B."/>
            <person name="Kono T."/>
            <person name="Mallez S."/>
            <person name="Zhang Y."/>
            <person name="Obille A."/>
            <person name="Becker A."/>
            <person name="Abrahante J.E."/>
            <person name="Garbe J."/>
            <person name="Badalamenti J.P."/>
            <person name="Herman A."/>
            <person name="Mangelson H."/>
            <person name="Liachko I."/>
            <person name="Sullivan S."/>
            <person name="Sone E.D."/>
            <person name="Koren S."/>
            <person name="Silverstein K.A.T."/>
            <person name="Beckman K.B."/>
            <person name="Gohl D.M."/>
        </authorList>
    </citation>
    <scope>NUCLEOTIDE SEQUENCE</scope>
    <source>
        <strain evidence="1">Duluth1</strain>
        <tissue evidence="1">Whole animal</tissue>
    </source>
</reference>
<proteinExistence type="predicted"/>
<dbReference type="AlphaFoldDB" id="A0A9D4K3H6"/>
<reference evidence="1" key="2">
    <citation type="submission" date="2020-11" db="EMBL/GenBank/DDBJ databases">
        <authorList>
            <person name="McCartney M.A."/>
            <person name="Auch B."/>
            <person name="Kono T."/>
            <person name="Mallez S."/>
            <person name="Becker A."/>
            <person name="Gohl D.M."/>
            <person name="Silverstein K.A.T."/>
            <person name="Koren S."/>
            <person name="Bechman K.B."/>
            <person name="Herman A."/>
            <person name="Abrahante J.E."/>
            <person name="Garbe J."/>
        </authorList>
    </citation>
    <scope>NUCLEOTIDE SEQUENCE</scope>
    <source>
        <strain evidence="1">Duluth1</strain>
        <tissue evidence="1">Whole animal</tissue>
    </source>
</reference>
<gene>
    <name evidence="1" type="ORF">DPMN_105591</name>
</gene>
<name>A0A9D4K3H6_DREPO</name>
<evidence type="ECO:0000313" key="1">
    <source>
        <dbReference type="EMBL" id="KAH3832309.1"/>
    </source>
</evidence>
<dbReference type="EMBL" id="JAIWYP010000004">
    <property type="protein sequence ID" value="KAH3832309.1"/>
    <property type="molecule type" value="Genomic_DNA"/>
</dbReference>
<dbReference type="Proteomes" id="UP000828390">
    <property type="component" value="Unassembled WGS sequence"/>
</dbReference>
<keyword evidence="2" id="KW-1185">Reference proteome</keyword>
<comment type="caution">
    <text evidence="1">The sequence shown here is derived from an EMBL/GenBank/DDBJ whole genome shotgun (WGS) entry which is preliminary data.</text>
</comment>
<protein>
    <submittedName>
        <fullName evidence="1">Uncharacterized protein</fullName>
    </submittedName>
</protein>
<evidence type="ECO:0000313" key="2">
    <source>
        <dbReference type="Proteomes" id="UP000828390"/>
    </source>
</evidence>
<sequence length="115" mass="13185">MARFSRFWTSSSISCPTKYRLYKSLRTRPTSTSGIRLQHLLVHKSPYWRSSNDASWLGMDTSLADDDDDCAWIFHLHEAIIFFKDPRHAKMGLMPYAAGEDIAQPALLAIWSGYT</sequence>
<accession>A0A9D4K3H6</accession>
<organism evidence="1 2">
    <name type="scientific">Dreissena polymorpha</name>
    <name type="common">Zebra mussel</name>
    <name type="synonym">Mytilus polymorpha</name>
    <dbReference type="NCBI Taxonomy" id="45954"/>
    <lineage>
        <taxon>Eukaryota</taxon>
        <taxon>Metazoa</taxon>
        <taxon>Spiralia</taxon>
        <taxon>Lophotrochozoa</taxon>
        <taxon>Mollusca</taxon>
        <taxon>Bivalvia</taxon>
        <taxon>Autobranchia</taxon>
        <taxon>Heteroconchia</taxon>
        <taxon>Euheterodonta</taxon>
        <taxon>Imparidentia</taxon>
        <taxon>Neoheterodontei</taxon>
        <taxon>Myida</taxon>
        <taxon>Dreissenoidea</taxon>
        <taxon>Dreissenidae</taxon>
        <taxon>Dreissena</taxon>
    </lineage>
</organism>